<dbReference type="EMBL" id="CP036267">
    <property type="protein sequence ID" value="QDT34437.1"/>
    <property type="molecule type" value="Genomic_DNA"/>
</dbReference>
<accession>A0A517QS42</accession>
<gene>
    <name evidence="2" type="primary">cpdA_2</name>
    <name evidence="2" type="ORF">Mal48_36970</name>
</gene>
<dbReference type="Pfam" id="PF00149">
    <property type="entry name" value="Metallophos"/>
    <property type="match status" value="1"/>
</dbReference>
<keyword evidence="3" id="KW-1185">Reference proteome</keyword>
<feature type="domain" description="Calcineurin-like phosphoesterase" evidence="1">
    <location>
        <begin position="65"/>
        <end position="266"/>
    </location>
</feature>
<sequence length="319" mass="35959">MYAECVRSVMKNSNLKSIPMSTDSTQIQIGRRAFLQNGTLFLVTASTVGAAGTAKLYGADEKKLLRVGLVTDMHYADKSPRGSRHYRESLDKLSEAGAEFQKQPLDFLVELGDIIDAADSVETELSYLKTINKEFSQIAKDRHYVLGNHCVDTLTKEEFLGSVEQEKSYYSFDKGGYHFIVLDSCFRSDGTPYQRKNFKWTDPNVPKEELEWLAADLKQTRNRVIVFAHQRLDVSDNHGVKNAPEVRQLLEESGKVDLVFQGHSHKNDHKEIGGIHYCTLVAMVEGSGEENSGYSVLELSRESPIQIHGFRKQADYALK</sequence>
<reference evidence="2 3" key="1">
    <citation type="submission" date="2019-02" db="EMBL/GenBank/DDBJ databases">
        <title>Deep-cultivation of Planctomycetes and their phenomic and genomic characterization uncovers novel biology.</title>
        <authorList>
            <person name="Wiegand S."/>
            <person name="Jogler M."/>
            <person name="Boedeker C."/>
            <person name="Pinto D."/>
            <person name="Vollmers J."/>
            <person name="Rivas-Marin E."/>
            <person name="Kohn T."/>
            <person name="Peeters S.H."/>
            <person name="Heuer A."/>
            <person name="Rast P."/>
            <person name="Oberbeckmann S."/>
            <person name="Bunk B."/>
            <person name="Jeske O."/>
            <person name="Meyerdierks A."/>
            <person name="Storesund J.E."/>
            <person name="Kallscheuer N."/>
            <person name="Luecker S."/>
            <person name="Lage O.M."/>
            <person name="Pohl T."/>
            <person name="Merkel B.J."/>
            <person name="Hornburger P."/>
            <person name="Mueller R.-W."/>
            <person name="Bruemmer F."/>
            <person name="Labrenz M."/>
            <person name="Spormann A.M."/>
            <person name="Op den Camp H."/>
            <person name="Overmann J."/>
            <person name="Amann R."/>
            <person name="Jetten M.S.M."/>
            <person name="Mascher T."/>
            <person name="Medema M.H."/>
            <person name="Devos D.P."/>
            <person name="Kaster A.-K."/>
            <person name="Ovreas L."/>
            <person name="Rohde M."/>
            <person name="Galperin M.Y."/>
            <person name="Jogler C."/>
        </authorList>
    </citation>
    <scope>NUCLEOTIDE SEQUENCE [LARGE SCALE GENOMIC DNA]</scope>
    <source>
        <strain evidence="2 3">Mal48</strain>
    </source>
</reference>
<protein>
    <submittedName>
        <fullName evidence="2">3',5'-cyclic adenosine monophosphate phosphodiesterase CpdA</fullName>
        <ecNumber evidence="2">3.1.4.17</ecNumber>
    </submittedName>
</protein>
<proteinExistence type="predicted"/>
<dbReference type="Gene3D" id="3.60.21.10">
    <property type="match status" value="2"/>
</dbReference>
<keyword evidence="2" id="KW-0378">Hydrolase</keyword>
<dbReference type="PANTHER" id="PTHR16509">
    <property type="match status" value="1"/>
</dbReference>
<evidence type="ECO:0000313" key="3">
    <source>
        <dbReference type="Proteomes" id="UP000315724"/>
    </source>
</evidence>
<dbReference type="InterPro" id="IPR004843">
    <property type="entry name" value="Calcineurin-like_PHP"/>
</dbReference>
<organism evidence="2 3">
    <name type="scientific">Thalassoglobus polymorphus</name>
    <dbReference type="NCBI Taxonomy" id="2527994"/>
    <lineage>
        <taxon>Bacteria</taxon>
        <taxon>Pseudomonadati</taxon>
        <taxon>Planctomycetota</taxon>
        <taxon>Planctomycetia</taxon>
        <taxon>Planctomycetales</taxon>
        <taxon>Planctomycetaceae</taxon>
        <taxon>Thalassoglobus</taxon>
    </lineage>
</organism>
<dbReference type="SUPFAM" id="SSF56300">
    <property type="entry name" value="Metallo-dependent phosphatases"/>
    <property type="match status" value="1"/>
</dbReference>
<name>A0A517QS42_9PLAN</name>
<dbReference type="PANTHER" id="PTHR16509:SF1">
    <property type="entry name" value="MANGANESE-DEPENDENT ADP-RIBOSE_CDP-ALCOHOL DIPHOSPHATASE"/>
    <property type="match status" value="1"/>
</dbReference>
<dbReference type="Proteomes" id="UP000315724">
    <property type="component" value="Chromosome"/>
</dbReference>
<evidence type="ECO:0000313" key="2">
    <source>
        <dbReference type="EMBL" id="QDT34437.1"/>
    </source>
</evidence>
<dbReference type="KEGG" id="tpol:Mal48_36970"/>
<dbReference type="InterPro" id="IPR029052">
    <property type="entry name" value="Metallo-depent_PP-like"/>
</dbReference>
<dbReference type="AlphaFoldDB" id="A0A517QS42"/>
<dbReference type="GO" id="GO:0004114">
    <property type="term" value="F:3',5'-cyclic-nucleotide phosphodiesterase activity"/>
    <property type="evidence" value="ECO:0007669"/>
    <property type="project" value="UniProtKB-EC"/>
</dbReference>
<evidence type="ECO:0000259" key="1">
    <source>
        <dbReference type="Pfam" id="PF00149"/>
    </source>
</evidence>
<dbReference type="EC" id="3.1.4.17" evidence="2"/>